<feature type="domain" description="Protein kinase" evidence="7">
    <location>
        <begin position="82"/>
        <end position="343"/>
    </location>
</feature>
<evidence type="ECO:0000256" key="1">
    <source>
        <dbReference type="ARBA" id="ARBA00022679"/>
    </source>
</evidence>
<dbReference type="PROSITE" id="PS50011">
    <property type="entry name" value="PROTEIN_KINASE_DOM"/>
    <property type="match status" value="1"/>
</dbReference>
<dbReference type="PANTHER" id="PTHR43289">
    <property type="entry name" value="MITOGEN-ACTIVATED PROTEIN KINASE KINASE KINASE 20-RELATED"/>
    <property type="match status" value="1"/>
</dbReference>
<dbReference type="GO" id="GO:0005524">
    <property type="term" value="F:ATP binding"/>
    <property type="evidence" value="ECO:0007669"/>
    <property type="project" value="UniProtKB-UniRule"/>
</dbReference>
<keyword evidence="8" id="KW-0723">Serine/threonine-protein kinase</keyword>
<evidence type="ECO:0000256" key="6">
    <source>
        <dbReference type="PROSITE-ProRule" id="PRU10141"/>
    </source>
</evidence>
<proteinExistence type="predicted"/>
<dbReference type="SUPFAM" id="SSF48452">
    <property type="entry name" value="TPR-like"/>
    <property type="match status" value="3"/>
</dbReference>
<dbReference type="Pfam" id="PF00069">
    <property type="entry name" value="Pkinase"/>
    <property type="match status" value="1"/>
</dbReference>
<keyword evidence="3 8" id="KW-0418">Kinase</keyword>
<dbReference type="InterPro" id="IPR011990">
    <property type="entry name" value="TPR-like_helical_dom_sf"/>
</dbReference>
<dbReference type="InterPro" id="IPR008271">
    <property type="entry name" value="Ser/Thr_kinase_AS"/>
</dbReference>
<dbReference type="Pfam" id="PF12688">
    <property type="entry name" value="TPR_5"/>
    <property type="match status" value="1"/>
</dbReference>
<dbReference type="SMART" id="SM00220">
    <property type="entry name" value="S_TKc"/>
    <property type="match status" value="1"/>
</dbReference>
<dbReference type="Gene3D" id="1.25.40.10">
    <property type="entry name" value="Tetratricopeptide repeat domain"/>
    <property type="match status" value="3"/>
</dbReference>
<dbReference type="InterPro" id="IPR041656">
    <property type="entry name" value="TPR_5"/>
</dbReference>
<dbReference type="InterPro" id="IPR017441">
    <property type="entry name" value="Protein_kinase_ATP_BS"/>
</dbReference>
<dbReference type="RefSeq" id="WP_092702367.1">
    <property type="nucleotide sequence ID" value="NZ_FOSR01000004.1"/>
</dbReference>
<dbReference type="PROSITE" id="PS00108">
    <property type="entry name" value="PROTEIN_KINASE_ST"/>
    <property type="match status" value="1"/>
</dbReference>
<feature type="repeat" description="TPR" evidence="5">
    <location>
        <begin position="535"/>
        <end position="568"/>
    </location>
</feature>
<dbReference type="EMBL" id="FOSR01000004">
    <property type="protein sequence ID" value="SFK56679.1"/>
    <property type="molecule type" value="Genomic_DNA"/>
</dbReference>
<dbReference type="InterPro" id="IPR019734">
    <property type="entry name" value="TPR_rpt"/>
</dbReference>
<dbReference type="Gene3D" id="3.30.200.20">
    <property type="entry name" value="Phosphorylase Kinase, domain 1"/>
    <property type="match status" value="1"/>
</dbReference>
<dbReference type="GO" id="GO:0004674">
    <property type="term" value="F:protein serine/threonine kinase activity"/>
    <property type="evidence" value="ECO:0007669"/>
    <property type="project" value="UniProtKB-KW"/>
</dbReference>
<dbReference type="PROSITE" id="PS00107">
    <property type="entry name" value="PROTEIN_KINASE_ATP"/>
    <property type="match status" value="1"/>
</dbReference>
<evidence type="ECO:0000256" key="4">
    <source>
        <dbReference type="ARBA" id="ARBA00022840"/>
    </source>
</evidence>
<organism evidence="8 9">
    <name type="scientific">Rhodanobacter glycinis</name>
    <dbReference type="NCBI Taxonomy" id="582702"/>
    <lineage>
        <taxon>Bacteria</taxon>
        <taxon>Pseudomonadati</taxon>
        <taxon>Pseudomonadota</taxon>
        <taxon>Gammaproteobacteria</taxon>
        <taxon>Lysobacterales</taxon>
        <taxon>Rhodanobacteraceae</taxon>
        <taxon>Rhodanobacter</taxon>
    </lineage>
</organism>
<dbReference type="SMART" id="SM00028">
    <property type="entry name" value="TPR"/>
    <property type="match status" value="8"/>
</dbReference>
<keyword evidence="5" id="KW-0802">TPR repeat</keyword>
<dbReference type="AlphaFoldDB" id="A0A1I4ALP3"/>
<dbReference type="Pfam" id="PF13424">
    <property type="entry name" value="TPR_12"/>
    <property type="match status" value="2"/>
</dbReference>
<accession>A0A1I4ALP3</accession>
<dbReference type="InterPro" id="IPR011009">
    <property type="entry name" value="Kinase-like_dom_sf"/>
</dbReference>
<dbReference type="Gene3D" id="1.10.510.10">
    <property type="entry name" value="Transferase(Phosphotransferase) domain 1"/>
    <property type="match status" value="1"/>
</dbReference>
<protein>
    <submittedName>
        <fullName evidence="8">Serine/threonine protein kinase</fullName>
    </submittedName>
</protein>
<dbReference type="PANTHER" id="PTHR43289:SF6">
    <property type="entry name" value="SERINE_THREONINE-PROTEIN KINASE NEKL-3"/>
    <property type="match status" value="1"/>
</dbReference>
<evidence type="ECO:0000313" key="9">
    <source>
        <dbReference type="Proteomes" id="UP000198725"/>
    </source>
</evidence>
<keyword evidence="9" id="KW-1185">Reference proteome</keyword>
<sequence length="903" mass="98013">MDIDPAELERRFSELAEANHQQRAEALRALQADSPELARRLALLLDAHEATRNPLDQLHGEALRHFASFTPEALIGRQMGDWTLVRTIGHGGMGVVYEAHSERDGIAQGAAIKLLAAPLFNRRATEHFVQEARVLARLDHPGICRLRDWGHSPEGWPYLVLDLVRGEPLPADGGGRSLRERLTIMARIADAVAAAHRQLVAHLDLKPANVLMTADRGPVLLDFGISRVLNENDGAGGTLTRWLTPAYASPEQLRGEPVSAATDLYALGVMLYEQATGKPPFDFGNASLTESLRRIEQGAVPPGKAGTGLPRDLDAICARAMHPDPQRRYASADAFADDLRALIERRPVSARPDSWGYRLSRTLARHPVALPAGVLAAAAVITLAVLLAFQASDLRKQRDRSTADAQRANAATQLLLNSIQAADPTGAAGPHATVADVLAAAEKRIGTELADQPHARAQSLLQVANVHRSLDDNKQAVPLYQAALKALEQAGSPDQALRVKIVSGLAGSLRKLNRLDEAVALLDAEMARDKPNEYWQLLLPLGTTRIAQGKKDEGVNDLKHALRLAPRNDASRASMLTDIGYAMTMSGDYPSAATWYARAVQAAQTLKPVNRESVANTLMNLADAQSKTGHVKEALANQQRALDMRIAMFGEHNANTIVSYVSLAFTQIEAGQWDTAIANARHAATLEQALSGGQSRRMINIWNAIGLAADRKGDRTTAREGFSNALKIAEKLLPPNHPLLANLNNNIADTLMAQGDYQASLAPLQRSFDVYHAIAHGQPSRGEAIASANMAESLRNLGRTKEAVHWGAQAVQEADKVLTPRQWMLGNIHQVYAEALLADGSRDEAEQQALRVEKIFAASSVKVPRQIVEENLRFLIGIYKKKGDGKALAAYRQKLTTLTAARH</sequence>
<evidence type="ECO:0000256" key="5">
    <source>
        <dbReference type="PROSITE-ProRule" id="PRU00339"/>
    </source>
</evidence>
<name>A0A1I4ALP3_9GAMM</name>
<dbReference type="SUPFAM" id="SSF56112">
    <property type="entry name" value="Protein kinase-like (PK-like)"/>
    <property type="match status" value="1"/>
</dbReference>
<dbReference type="PROSITE" id="PS50005">
    <property type="entry name" value="TPR"/>
    <property type="match status" value="1"/>
</dbReference>
<evidence type="ECO:0000259" key="7">
    <source>
        <dbReference type="PROSITE" id="PS50011"/>
    </source>
</evidence>
<feature type="binding site" evidence="6">
    <location>
        <position position="113"/>
    </location>
    <ligand>
        <name>ATP</name>
        <dbReference type="ChEBI" id="CHEBI:30616"/>
    </ligand>
</feature>
<evidence type="ECO:0000256" key="2">
    <source>
        <dbReference type="ARBA" id="ARBA00022741"/>
    </source>
</evidence>
<dbReference type="InterPro" id="IPR000719">
    <property type="entry name" value="Prot_kinase_dom"/>
</dbReference>
<gene>
    <name evidence="8" type="ORF">SAMN05192579_1046</name>
</gene>
<keyword evidence="1" id="KW-0808">Transferase</keyword>
<keyword evidence="4 6" id="KW-0067">ATP-binding</keyword>
<evidence type="ECO:0000256" key="3">
    <source>
        <dbReference type="ARBA" id="ARBA00022777"/>
    </source>
</evidence>
<evidence type="ECO:0000313" key="8">
    <source>
        <dbReference type="EMBL" id="SFK56679.1"/>
    </source>
</evidence>
<keyword evidence="2 6" id="KW-0547">Nucleotide-binding</keyword>
<dbReference type="Proteomes" id="UP000198725">
    <property type="component" value="Unassembled WGS sequence"/>
</dbReference>
<reference evidence="9" key="1">
    <citation type="submission" date="2016-10" db="EMBL/GenBank/DDBJ databases">
        <authorList>
            <person name="Varghese N."/>
            <person name="Submissions S."/>
        </authorList>
    </citation>
    <scope>NUCLEOTIDE SEQUENCE [LARGE SCALE GENOMIC DNA]</scope>
    <source>
        <strain evidence="9">MO64</strain>
    </source>
</reference>
<dbReference type="CDD" id="cd14014">
    <property type="entry name" value="STKc_PknB_like"/>
    <property type="match status" value="1"/>
</dbReference>